<keyword evidence="6" id="KW-0460">Magnesium</keyword>
<dbReference type="GO" id="GO:0005737">
    <property type="term" value="C:cytoplasm"/>
    <property type="evidence" value="ECO:0007669"/>
    <property type="project" value="TreeGrafter"/>
</dbReference>
<proteinExistence type="predicted"/>
<keyword evidence="3" id="KW-0479">Metal-binding</keyword>
<accession>A0A6P8YFV3</accession>
<keyword evidence="2" id="KW-0540">Nuclease</keyword>
<gene>
    <name evidence="10" type="primary">LOC117640412</name>
</gene>
<reference evidence="10" key="1">
    <citation type="submission" date="2025-08" db="UniProtKB">
        <authorList>
            <consortium name="RefSeq"/>
        </authorList>
    </citation>
    <scope>IDENTIFICATION</scope>
    <source>
        <tissue evidence="10">Total insect</tissue>
    </source>
</reference>
<dbReference type="PANTHER" id="PTHR13058:SF22">
    <property type="entry name" value="EXODEOXYRIBONUCLEASE III"/>
    <property type="match status" value="1"/>
</dbReference>
<sequence>MNHNIKSVNNALYKSKARGFSFLKGDVINYLKRCVSYAIAQNKNNVEGVRSAILNISKHTFGEHDGCGDWCKAKSDPNYVYKYLPNQQPFTCPEWRQELEELLQKQADDAPQLAPGGSTQPNESFNHMVNTRAPKSRHYAGTLANKMRVACAVNTKNIGSEHINIVFEKLKMSPSATEFRAKLERSRIWKRSYQKKDSVKRRRLFLKNKNTWRDYTASSQTGLTYVSGMSSVMERAASAASKVASVPCYLPPPSVLLPECKLVIVDIETTGFSSSDQIIQLAAKCEEKEFSAYILPTKKVHPKASEKTGFRLQGGKLRRHQHCMPTCEAGKACADVVDFLSLCANQVILVGHGIGSFDFPRILKLLRAKGLAKEFLALVYGLTNTIPLIQQGTVKKEDCLAKMYLKGPQWEKLVNGAHDALVDCILLDALLKHFAVGEVTLKEKVQPIHQLLQKQAALKKKMEHRPALLAMQTFGVSKIMIGKMAATGVTVEELQSEYQTHGRVGLEVCLGVQLAGKPRVTTNKSIIDCVEKYLQSV</sequence>
<dbReference type="KEGG" id="tpal:117640412"/>
<dbReference type="GO" id="GO:0003676">
    <property type="term" value="F:nucleic acid binding"/>
    <property type="evidence" value="ECO:0007669"/>
    <property type="project" value="InterPro"/>
</dbReference>
<keyword evidence="9" id="KW-1185">Reference proteome</keyword>
<evidence type="ECO:0000259" key="8">
    <source>
        <dbReference type="Pfam" id="PF22123"/>
    </source>
</evidence>
<dbReference type="Pfam" id="PF20700">
    <property type="entry name" value="Mutator"/>
    <property type="match status" value="1"/>
</dbReference>
<dbReference type="InParanoid" id="A0A6P8YFV3"/>
<dbReference type="InterPro" id="IPR040393">
    <property type="entry name" value="TREX1/2"/>
</dbReference>
<organism evidence="10">
    <name type="scientific">Thrips palmi</name>
    <name type="common">Melon thrips</name>
    <dbReference type="NCBI Taxonomy" id="161013"/>
    <lineage>
        <taxon>Eukaryota</taxon>
        <taxon>Metazoa</taxon>
        <taxon>Ecdysozoa</taxon>
        <taxon>Arthropoda</taxon>
        <taxon>Hexapoda</taxon>
        <taxon>Insecta</taxon>
        <taxon>Pterygota</taxon>
        <taxon>Neoptera</taxon>
        <taxon>Paraneoptera</taxon>
        <taxon>Thysanoptera</taxon>
        <taxon>Terebrantia</taxon>
        <taxon>Thripoidea</taxon>
        <taxon>Thripidae</taxon>
        <taxon>Thrips</taxon>
    </lineage>
</organism>
<evidence type="ECO:0000256" key="6">
    <source>
        <dbReference type="ARBA" id="ARBA00022842"/>
    </source>
</evidence>
<evidence type="ECO:0000259" key="7">
    <source>
        <dbReference type="Pfam" id="PF20700"/>
    </source>
</evidence>
<dbReference type="GO" id="GO:0006308">
    <property type="term" value="P:DNA catabolic process"/>
    <property type="evidence" value="ECO:0007669"/>
    <property type="project" value="TreeGrafter"/>
</dbReference>
<feature type="domain" description="Mutator-like transposase" evidence="7">
    <location>
        <begin position="1"/>
        <end position="71"/>
    </location>
</feature>
<keyword evidence="4" id="KW-0378">Hydrolase</keyword>
<dbReference type="GeneID" id="117640412"/>
<keyword evidence="5" id="KW-0269">Exonuclease</keyword>
<evidence type="ECO:0000256" key="3">
    <source>
        <dbReference type="ARBA" id="ARBA00022723"/>
    </source>
</evidence>
<dbReference type="InterPro" id="IPR012337">
    <property type="entry name" value="RNaseH-like_sf"/>
</dbReference>
<protein>
    <submittedName>
        <fullName evidence="10">Uncharacterized protein LOC117640412</fullName>
    </submittedName>
</protein>
<evidence type="ECO:0000256" key="1">
    <source>
        <dbReference type="ARBA" id="ARBA00001946"/>
    </source>
</evidence>
<dbReference type="Gene3D" id="3.30.420.10">
    <property type="entry name" value="Ribonuclease H-like superfamily/Ribonuclease H"/>
    <property type="match status" value="1"/>
</dbReference>
<feature type="domain" description="Exuperantia RNAse H-like" evidence="8">
    <location>
        <begin position="261"/>
        <end position="394"/>
    </location>
</feature>
<dbReference type="InterPro" id="IPR049012">
    <property type="entry name" value="Mutator_transp_dom"/>
</dbReference>
<evidence type="ECO:0000256" key="4">
    <source>
        <dbReference type="ARBA" id="ARBA00022801"/>
    </source>
</evidence>
<dbReference type="CDD" id="cd06127">
    <property type="entry name" value="DEDDh"/>
    <property type="match status" value="1"/>
</dbReference>
<evidence type="ECO:0000313" key="10">
    <source>
        <dbReference type="RefSeq" id="XP_034232802.1"/>
    </source>
</evidence>
<dbReference type="InterPro" id="IPR054362">
    <property type="entry name" value="Exu_RNase_H-like"/>
</dbReference>
<dbReference type="Pfam" id="PF22123">
    <property type="entry name" value="Exu_RNase_H_like"/>
    <property type="match status" value="1"/>
</dbReference>
<dbReference type="SUPFAM" id="SSF53098">
    <property type="entry name" value="Ribonuclease H-like"/>
    <property type="match status" value="1"/>
</dbReference>
<dbReference type="OrthoDB" id="7692185at2759"/>
<dbReference type="GO" id="GO:0046872">
    <property type="term" value="F:metal ion binding"/>
    <property type="evidence" value="ECO:0007669"/>
    <property type="project" value="UniProtKB-KW"/>
</dbReference>
<dbReference type="GO" id="GO:0008296">
    <property type="term" value="F:3'-5'-DNA exonuclease activity"/>
    <property type="evidence" value="ECO:0007669"/>
    <property type="project" value="TreeGrafter"/>
</dbReference>
<dbReference type="InterPro" id="IPR036397">
    <property type="entry name" value="RNaseH_sf"/>
</dbReference>
<evidence type="ECO:0000256" key="2">
    <source>
        <dbReference type="ARBA" id="ARBA00022722"/>
    </source>
</evidence>
<dbReference type="PANTHER" id="PTHR13058">
    <property type="entry name" value="THREE PRIME REPAIR EXONUCLEASE 1, 2"/>
    <property type="match status" value="1"/>
</dbReference>
<evidence type="ECO:0000313" key="9">
    <source>
        <dbReference type="Proteomes" id="UP000515158"/>
    </source>
</evidence>
<dbReference type="AlphaFoldDB" id="A0A6P8YFV3"/>
<dbReference type="Proteomes" id="UP000515158">
    <property type="component" value="Unplaced"/>
</dbReference>
<dbReference type="RefSeq" id="XP_034232802.1">
    <property type="nucleotide sequence ID" value="XM_034376911.1"/>
</dbReference>
<comment type="cofactor">
    <cofactor evidence="1">
        <name>Mg(2+)</name>
        <dbReference type="ChEBI" id="CHEBI:18420"/>
    </cofactor>
</comment>
<evidence type="ECO:0000256" key="5">
    <source>
        <dbReference type="ARBA" id="ARBA00022839"/>
    </source>
</evidence>
<name>A0A6P8YFV3_THRPL</name>